<evidence type="ECO:0000256" key="3">
    <source>
        <dbReference type="ARBA" id="ARBA00022679"/>
    </source>
</evidence>
<evidence type="ECO:0000256" key="1">
    <source>
        <dbReference type="ARBA" id="ARBA00011900"/>
    </source>
</evidence>
<evidence type="ECO:0000313" key="10">
    <source>
        <dbReference type="EMBL" id="EHK53560.1"/>
    </source>
</evidence>
<dbReference type="GO" id="GO:0009307">
    <property type="term" value="P:DNA restriction-modification system"/>
    <property type="evidence" value="ECO:0007669"/>
    <property type="project" value="UniProtKB-KW"/>
</dbReference>
<feature type="domain" description="Type II methyltransferase M.TaqI-like" evidence="8">
    <location>
        <begin position="686"/>
        <end position="932"/>
    </location>
</feature>
<dbReference type="Proteomes" id="UP000003250">
    <property type="component" value="Unassembled WGS sequence"/>
</dbReference>
<dbReference type="PATRIC" id="fig|1107882.3.peg.5699"/>
<dbReference type="InterPro" id="IPR011639">
    <property type="entry name" value="MethylTrfase_TaqI-like_dom"/>
</dbReference>
<sequence length="1329" mass="149758">MNHSTERLGEVGSAIKRLAEGNLRKAGDGFLCSLGYSSPKTLETGSDPGALLEAVGIGHEKFETIGRWRALDLIFQLTGDELPALSRGSDPRTEKAYQQRQIDSFVFLALDLDDGAWSRRQLVNITRELNKGFHMPAIVLFRHGKTATLSVIDRRENRRDLTRSVVGGRVSLVKDIDLVNPHRAHIQILADLTLSSLRPSPVDFRSLYDGWLKVLSASDLNKRFYRDLADWFAWASTPGIVHFPPGQGNDEGERQTGLIRLLTRLIFVWFIKQKRLVSDDLFDAGALRELLNEGPTDSPGGCTYYTAVLQNLFFACLNTEQNERDWLPRDSSGKTTAYLVHNKYRNKASFADADAAKRMFDDVPFLNGGLFDCLDLEIEADDPRAGRARREGSKDLVLRIDGFSEEEDRQPRLQNALFFGGQKNADLSKFYNRSTRRDVKGLIDLFEDYKFTVEENTPLEEEAALDPELLGKVFENLLASYNEDTQTTARNKSGSFYTPREVVDFMVDEALIAYLTPALPDRETGIRPRAPGLDFGPAENELALLPQAKAAKNEADNREGRLRRLLSYADTPKDGDFSNSETEALIRTIVRCRAIDPAVGSGAFPLGLLQKLVHVLDRLDRDGSRWKAANRKPLERRLDDARKTPSPTDRARDIASAEARLAEFDATFSTGHNADYARKLYLIEGCLHGVDIQPIAVQIAKLRCFIALAVEQKVDENAPNRGVTPLPNLEMKFVAANTLRPLSSPQLQLRDIRLKDIEAERREANASLFSAHNRRAKIEAQKRIKVLRERQREILIEGGGFPAEDARAVAAWDPFDANAAALFFDAEWMFGFNDGTEGCFDIAFANPPYVRQEKLEPAFKTKLRDYDTFTGTADLYIYFYERAVRLLKPSGALAFITSNKWYRAGYGAKLRKWFSEEMRLLSVIDFGDAEVFEAIAYPTIVVAKRRKVRQTPSASETFRALNWTPGEPSEGFPERFQKDAFAMPQTSLLSTGWQLERQDKRDLLARLRAAGTSLGDWCGGRFYYGIKTGLNEAFVIDGARRAKLIDDPASEEIIKPFLRGRDVKRWQVEPADKWLIKIPSSENMIHPWTGKPEAEAEAIFAKRHPAIYKWWLVDGLRQGLIDRYDQGHYFWELRSCAYWDAFEQPKIIVPAIVSRSEAAPDFKRHYSNNKSTIFVPPSVQLGLAIVNSTTSDWFARQTFSAKQGGFLDFEPRYSGTIPIPTPSPQQEVMITVAVDAILARAQPRARFESLINAFVYELFFPEEFATRNISAFDAAREAGLLALAGLNGEALARQAEEWSAVLVDPPHPLYATLFELQSIEAVRIIEGRQ</sequence>
<evidence type="ECO:0000259" key="9">
    <source>
        <dbReference type="Pfam" id="PF12950"/>
    </source>
</evidence>
<dbReference type="Pfam" id="PF07669">
    <property type="entry name" value="Eco57I"/>
    <property type="match status" value="1"/>
</dbReference>
<dbReference type="GO" id="GO:0003677">
    <property type="term" value="F:DNA binding"/>
    <property type="evidence" value="ECO:0007669"/>
    <property type="project" value="UniProtKB-KW"/>
</dbReference>
<keyword evidence="6" id="KW-0238">DNA-binding</keyword>
<dbReference type="RefSeq" id="WP_008839457.1">
    <property type="nucleotide sequence ID" value="NZ_AHAM01000263.1"/>
</dbReference>
<gene>
    <name evidence="10" type="ORF">MAXJ12_29435</name>
</gene>
<keyword evidence="3" id="KW-0808">Transferase</keyword>
<keyword evidence="2" id="KW-0489">Methyltransferase</keyword>
<keyword evidence="11" id="KW-1185">Reference proteome</keyword>
<organism evidence="10 11">
    <name type="scientific">Mesorhizobium alhagi CCNWXJ12-2</name>
    <dbReference type="NCBI Taxonomy" id="1107882"/>
    <lineage>
        <taxon>Bacteria</taxon>
        <taxon>Pseudomonadati</taxon>
        <taxon>Pseudomonadota</taxon>
        <taxon>Alphaproteobacteria</taxon>
        <taxon>Hyphomicrobiales</taxon>
        <taxon>Phyllobacteriaceae</taxon>
        <taxon>Allomesorhizobium</taxon>
    </lineage>
</organism>
<dbReference type="OrthoDB" id="9806213at2"/>
<reference evidence="10 11" key="1">
    <citation type="journal article" date="2012" name="J. Bacteriol.">
        <title>Draft Genome Sequence of Mesorhizobium alhagi CCNWXJ12-2T, a Novel Salt-Resistant Species Isolated from the Desert of Northwestern China.</title>
        <authorList>
            <person name="Zhou M."/>
            <person name="Chen W."/>
            <person name="Chen H."/>
            <person name="Wei G."/>
        </authorList>
    </citation>
    <scope>NUCLEOTIDE SEQUENCE [LARGE SCALE GENOMIC DNA]</scope>
    <source>
        <strain evidence="10 11">CCNWXJ12-2</strain>
    </source>
</reference>
<dbReference type="EC" id="2.1.1.72" evidence="1"/>
<proteinExistence type="predicted"/>
<dbReference type="PROSITE" id="PS00092">
    <property type="entry name" value="N6_MTASE"/>
    <property type="match status" value="1"/>
</dbReference>
<dbReference type="InterPro" id="IPR050953">
    <property type="entry name" value="N4_N6_ade-DNA_methylase"/>
</dbReference>
<evidence type="ECO:0000256" key="2">
    <source>
        <dbReference type="ARBA" id="ARBA00022603"/>
    </source>
</evidence>
<evidence type="ECO:0000256" key="6">
    <source>
        <dbReference type="ARBA" id="ARBA00023125"/>
    </source>
</evidence>
<name>H0I0A0_9HYPH</name>
<dbReference type="InterPro" id="IPR025931">
    <property type="entry name" value="TaqI_C"/>
</dbReference>
<dbReference type="InterPro" id="IPR002052">
    <property type="entry name" value="DNA_methylase_N6_adenine_CS"/>
</dbReference>
<evidence type="ECO:0000256" key="7">
    <source>
        <dbReference type="ARBA" id="ARBA00047942"/>
    </source>
</evidence>
<comment type="catalytic activity">
    <reaction evidence="7">
        <text>a 2'-deoxyadenosine in DNA + S-adenosyl-L-methionine = an N(6)-methyl-2'-deoxyadenosine in DNA + S-adenosyl-L-homocysteine + H(+)</text>
        <dbReference type="Rhea" id="RHEA:15197"/>
        <dbReference type="Rhea" id="RHEA-COMP:12418"/>
        <dbReference type="Rhea" id="RHEA-COMP:12419"/>
        <dbReference type="ChEBI" id="CHEBI:15378"/>
        <dbReference type="ChEBI" id="CHEBI:57856"/>
        <dbReference type="ChEBI" id="CHEBI:59789"/>
        <dbReference type="ChEBI" id="CHEBI:90615"/>
        <dbReference type="ChEBI" id="CHEBI:90616"/>
        <dbReference type="EC" id="2.1.1.72"/>
    </reaction>
</comment>
<keyword evidence="4" id="KW-0949">S-adenosyl-L-methionine</keyword>
<dbReference type="REBASE" id="44520">
    <property type="entry name" value="Mal122ORF29435P"/>
</dbReference>
<dbReference type="GO" id="GO:0032259">
    <property type="term" value="P:methylation"/>
    <property type="evidence" value="ECO:0007669"/>
    <property type="project" value="UniProtKB-KW"/>
</dbReference>
<evidence type="ECO:0000256" key="4">
    <source>
        <dbReference type="ARBA" id="ARBA00022691"/>
    </source>
</evidence>
<dbReference type="Gene3D" id="3.40.50.150">
    <property type="entry name" value="Vaccinia Virus protein VP39"/>
    <property type="match status" value="1"/>
</dbReference>
<dbReference type="InterPro" id="IPR029063">
    <property type="entry name" value="SAM-dependent_MTases_sf"/>
</dbReference>
<evidence type="ECO:0000256" key="5">
    <source>
        <dbReference type="ARBA" id="ARBA00022747"/>
    </source>
</evidence>
<protein>
    <recommendedName>
        <fullName evidence="1">site-specific DNA-methyltransferase (adenine-specific)</fullName>
        <ecNumber evidence="1">2.1.1.72</ecNumber>
    </recommendedName>
</protein>
<dbReference type="PANTHER" id="PTHR33841">
    <property type="entry name" value="DNA METHYLTRANSFERASE YEEA-RELATED"/>
    <property type="match status" value="1"/>
</dbReference>
<accession>H0I0A0</accession>
<dbReference type="PANTHER" id="PTHR33841:SF1">
    <property type="entry name" value="DNA METHYLTRANSFERASE A"/>
    <property type="match status" value="1"/>
</dbReference>
<dbReference type="GO" id="GO:0009007">
    <property type="term" value="F:site-specific DNA-methyltransferase (adenine-specific) activity"/>
    <property type="evidence" value="ECO:0007669"/>
    <property type="project" value="UniProtKB-EC"/>
</dbReference>
<dbReference type="PRINTS" id="PR00507">
    <property type="entry name" value="N12N6MTFRASE"/>
</dbReference>
<evidence type="ECO:0000313" key="11">
    <source>
        <dbReference type="Proteomes" id="UP000003250"/>
    </source>
</evidence>
<evidence type="ECO:0000259" key="8">
    <source>
        <dbReference type="Pfam" id="PF07669"/>
    </source>
</evidence>
<keyword evidence="5" id="KW-0680">Restriction system</keyword>
<dbReference type="Pfam" id="PF12950">
    <property type="entry name" value="TaqI_C"/>
    <property type="match status" value="1"/>
</dbReference>
<feature type="domain" description="TaqI-like C-terminal specificity" evidence="9">
    <location>
        <begin position="1055"/>
        <end position="1219"/>
    </location>
</feature>
<dbReference type="EMBL" id="AHAM01000263">
    <property type="protein sequence ID" value="EHK53560.1"/>
    <property type="molecule type" value="Genomic_DNA"/>
</dbReference>
<dbReference type="SUPFAM" id="SSF53335">
    <property type="entry name" value="S-adenosyl-L-methionine-dependent methyltransferases"/>
    <property type="match status" value="1"/>
</dbReference>